<accession>A0A261G9Y1</accession>
<reference evidence="2 4" key="2">
    <citation type="submission" date="2020-10" db="EMBL/GenBank/DDBJ databases">
        <title>Genome sequencing of Bifidobacterium eulemuris_DSMZ_100216.</title>
        <authorList>
            <person name="Kim J."/>
        </authorList>
    </citation>
    <scope>NUCLEOTIDE SEQUENCE [LARGE SCALE GENOMIC DNA]</scope>
    <source>
        <strain evidence="2 4">DSM 100216</strain>
    </source>
</reference>
<dbReference type="KEGG" id="beu:BE0216_04025"/>
<sequence>MSKSKKKGTAWESAVVEYLQWALDDRQIQRMVLSGNKDKGDLTNVWHHGQRVCVECKDTQELAVDKQWSEAVDEAGNLDATLAVLIKHREGFGVKKMGSQYAIMQDIMLDRFLERSEPSFATLARTVSQPLKSSKLGLVWIPLRVFAVILNDGLPLGPEEETKEES</sequence>
<evidence type="ECO:0008006" key="5">
    <source>
        <dbReference type="Google" id="ProtNLM"/>
    </source>
</evidence>
<dbReference type="EMBL" id="MWWZ01000006">
    <property type="protein sequence ID" value="OZG68220.1"/>
    <property type="molecule type" value="Genomic_DNA"/>
</dbReference>
<dbReference type="EMBL" id="CP062938">
    <property type="protein sequence ID" value="QOL31723.1"/>
    <property type="molecule type" value="Genomic_DNA"/>
</dbReference>
<organism evidence="1 3">
    <name type="scientific">Bifidobacterium eulemuris</name>
    <dbReference type="NCBI Taxonomy" id="1765219"/>
    <lineage>
        <taxon>Bacteria</taxon>
        <taxon>Bacillati</taxon>
        <taxon>Actinomycetota</taxon>
        <taxon>Actinomycetes</taxon>
        <taxon>Bifidobacteriales</taxon>
        <taxon>Bifidobacteriaceae</taxon>
        <taxon>Bifidobacterium</taxon>
    </lineage>
</organism>
<dbReference type="Proteomes" id="UP000593943">
    <property type="component" value="Chromosome"/>
</dbReference>
<reference evidence="1 3" key="1">
    <citation type="journal article" date="2017" name="BMC Genomics">
        <title>Comparative genomic and phylogenomic analyses of the Bifidobacteriaceae family.</title>
        <authorList>
            <person name="Lugli G.A."/>
            <person name="Milani C."/>
            <person name="Turroni F."/>
            <person name="Duranti S."/>
            <person name="Mancabelli L."/>
            <person name="Mangifesta M."/>
            <person name="Ferrario C."/>
            <person name="Modesto M."/>
            <person name="Mattarelli P."/>
            <person name="Jiri K."/>
            <person name="van Sinderen D."/>
            <person name="Ventura M."/>
        </authorList>
    </citation>
    <scope>NUCLEOTIDE SEQUENCE [LARGE SCALE GENOMIC DNA]</scope>
    <source>
        <strain evidence="1 3">DSM 100216</strain>
    </source>
</reference>
<proteinExistence type="predicted"/>
<evidence type="ECO:0000313" key="3">
    <source>
        <dbReference type="Proteomes" id="UP000216057"/>
    </source>
</evidence>
<keyword evidence="4" id="KW-1185">Reference proteome</keyword>
<dbReference type="RefSeq" id="WP_094636817.1">
    <property type="nucleotide sequence ID" value="NZ_CP062938.1"/>
</dbReference>
<dbReference type="AlphaFoldDB" id="A0A261G9Y1"/>
<name>A0A261G9Y1_9BIFI</name>
<dbReference type="OrthoDB" id="3630198at2"/>
<gene>
    <name evidence="2" type="ORF">BE0216_04025</name>
    <name evidence="1" type="ORF">BEUL_1233</name>
</gene>
<evidence type="ECO:0000313" key="2">
    <source>
        <dbReference type="EMBL" id="QOL31723.1"/>
    </source>
</evidence>
<evidence type="ECO:0000313" key="1">
    <source>
        <dbReference type="EMBL" id="OZG68220.1"/>
    </source>
</evidence>
<protein>
    <recommendedName>
        <fullName evidence="5">Restriction endonuclease type IV Mrr domain-containing protein</fullName>
    </recommendedName>
</protein>
<dbReference type="Proteomes" id="UP000216057">
    <property type="component" value="Unassembled WGS sequence"/>
</dbReference>
<evidence type="ECO:0000313" key="4">
    <source>
        <dbReference type="Proteomes" id="UP000593943"/>
    </source>
</evidence>